<dbReference type="PANTHER" id="PTHR24340">
    <property type="entry name" value="HOMEOBOX PROTEIN NKX"/>
    <property type="match status" value="1"/>
</dbReference>
<evidence type="ECO:0000259" key="5">
    <source>
        <dbReference type="PROSITE" id="PS50071"/>
    </source>
</evidence>
<evidence type="ECO:0000313" key="6">
    <source>
        <dbReference type="Proteomes" id="UP000887577"/>
    </source>
</evidence>
<dbReference type="InterPro" id="IPR009057">
    <property type="entry name" value="Homeodomain-like_sf"/>
</dbReference>
<dbReference type="SUPFAM" id="SSF46689">
    <property type="entry name" value="Homeodomain-like"/>
    <property type="match status" value="1"/>
</dbReference>
<dbReference type="AlphaFoldDB" id="A0A914Z9K0"/>
<dbReference type="WBParaSite" id="PSU_v2.g90.t1">
    <property type="protein sequence ID" value="PSU_v2.g90.t1"/>
    <property type="gene ID" value="PSU_v2.g90"/>
</dbReference>
<name>A0A914Z9K0_9BILA</name>
<evidence type="ECO:0000256" key="2">
    <source>
        <dbReference type="ARBA" id="ARBA00022473"/>
    </source>
</evidence>
<dbReference type="GO" id="GO:0030154">
    <property type="term" value="P:cell differentiation"/>
    <property type="evidence" value="ECO:0007669"/>
    <property type="project" value="TreeGrafter"/>
</dbReference>
<evidence type="ECO:0000256" key="4">
    <source>
        <dbReference type="RuleBase" id="RU000682"/>
    </source>
</evidence>
<reference evidence="7" key="1">
    <citation type="submission" date="2022-11" db="UniProtKB">
        <authorList>
            <consortium name="WormBaseParasite"/>
        </authorList>
    </citation>
    <scope>IDENTIFICATION</scope>
</reference>
<keyword evidence="3 4" id="KW-0238">DNA-binding</keyword>
<dbReference type="CDD" id="cd00086">
    <property type="entry name" value="homeodomain"/>
    <property type="match status" value="1"/>
</dbReference>
<keyword evidence="3 4" id="KW-0539">Nucleus</keyword>
<sequence>MNMNFPMPFNYGISFESPSSRRKRRVLFTQQQVIELEKQFRQNKYLNAPQREALANAIGLKPTQVSSVCLFFDRRLFERKW</sequence>
<comment type="subcellular location">
    <subcellularLocation>
        <location evidence="1 3 4">Nucleus</location>
    </subcellularLocation>
</comment>
<evidence type="ECO:0000256" key="1">
    <source>
        <dbReference type="ARBA" id="ARBA00004123"/>
    </source>
</evidence>
<dbReference type="Gene3D" id="1.10.10.60">
    <property type="entry name" value="Homeodomain-like"/>
    <property type="match status" value="1"/>
</dbReference>
<protein>
    <submittedName>
        <fullName evidence="7">Homeobox domain-containing protein</fullName>
    </submittedName>
</protein>
<dbReference type="InterPro" id="IPR001356">
    <property type="entry name" value="HD"/>
</dbReference>
<dbReference type="Pfam" id="PF00046">
    <property type="entry name" value="Homeodomain"/>
    <property type="match status" value="1"/>
</dbReference>
<dbReference type="Proteomes" id="UP000887577">
    <property type="component" value="Unplaced"/>
</dbReference>
<dbReference type="SMART" id="SM00389">
    <property type="entry name" value="HOX"/>
    <property type="match status" value="1"/>
</dbReference>
<dbReference type="PROSITE" id="PS50071">
    <property type="entry name" value="HOMEOBOX_2"/>
    <property type="match status" value="1"/>
</dbReference>
<dbReference type="InterPro" id="IPR050394">
    <property type="entry name" value="Homeobox_NK-like"/>
</dbReference>
<dbReference type="GO" id="GO:0000978">
    <property type="term" value="F:RNA polymerase II cis-regulatory region sequence-specific DNA binding"/>
    <property type="evidence" value="ECO:0007669"/>
    <property type="project" value="TreeGrafter"/>
</dbReference>
<organism evidence="6 7">
    <name type="scientific">Panagrolaimus superbus</name>
    <dbReference type="NCBI Taxonomy" id="310955"/>
    <lineage>
        <taxon>Eukaryota</taxon>
        <taxon>Metazoa</taxon>
        <taxon>Ecdysozoa</taxon>
        <taxon>Nematoda</taxon>
        <taxon>Chromadorea</taxon>
        <taxon>Rhabditida</taxon>
        <taxon>Tylenchina</taxon>
        <taxon>Panagrolaimomorpha</taxon>
        <taxon>Panagrolaimoidea</taxon>
        <taxon>Panagrolaimidae</taxon>
        <taxon>Panagrolaimus</taxon>
    </lineage>
</organism>
<proteinExistence type="predicted"/>
<feature type="domain" description="Homeobox" evidence="5">
    <location>
        <begin position="19"/>
        <end position="65"/>
    </location>
</feature>
<keyword evidence="6" id="KW-1185">Reference proteome</keyword>
<accession>A0A914Z9K0</accession>
<evidence type="ECO:0000313" key="7">
    <source>
        <dbReference type="WBParaSite" id="PSU_v2.g90.t1"/>
    </source>
</evidence>
<keyword evidence="3 4" id="KW-0371">Homeobox</keyword>
<evidence type="ECO:0000256" key="3">
    <source>
        <dbReference type="PROSITE-ProRule" id="PRU00108"/>
    </source>
</evidence>
<dbReference type="GO" id="GO:0005634">
    <property type="term" value="C:nucleus"/>
    <property type="evidence" value="ECO:0007669"/>
    <property type="project" value="UniProtKB-SubCell"/>
</dbReference>
<dbReference type="GO" id="GO:0000981">
    <property type="term" value="F:DNA-binding transcription factor activity, RNA polymerase II-specific"/>
    <property type="evidence" value="ECO:0007669"/>
    <property type="project" value="TreeGrafter"/>
</dbReference>
<dbReference type="PANTHER" id="PTHR24340:SF41">
    <property type="entry name" value="MUSCLE-SPECIFIC HOMEOBOX PROTEIN TINMAN-RELATED"/>
    <property type="match status" value="1"/>
</dbReference>
<feature type="DNA-binding region" description="Homeobox" evidence="3">
    <location>
        <begin position="21"/>
        <end position="66"/>
    </location>
</feature>
<keyword evidence="2" id="KW-0217">Developmental protein</keyword>